<sequence>MKENAVEPIRLRLTPILKMLGVTALVVLSI</sequence>
<dbReference type="AlphaFoldDB" id="X0ZTC5"/>
<evidence type="ECO:0000313" key="1">
    <source>
        <dbReference type="EMBL" id="GAG51446.1"/>
    </source>
</evidence>
<protein>
    <submittedName>
        <fullName evidence="1">Uncharacterized protein</fullName>
    </submittedName>
</protein>
<reference evidence="1" key="1">
    <citation type="journal article" date="2014" name="Front. Microbiol.">
        <title>High frequency of phylogenetically diverse reductive dehalogenase-homologous genes in deep subseafloor sedimentary metagenomes.</title>
        <authorList>
            <person name="Kawai M."/>
            <person name="Futagami T."/>
            <person name="Toyoda A."/>
            <person name="Takaki Y."/>
            <person name="Nishi S."/>
            <person name="Hori S."/>
            <person name="Arai W."/>
            <person name="Tsubouchi T."/>
            <person name="Morono Y."/>
            <person name="Uchiyama I."/>
            <person name="Ito T."/>
            <person name="Fujiyama A."/>
            <person name="Inagaki F."/>
            <person name="Takami H."/>
        </authorList>
    </citation>
    <scope>NUCLEOTIDE SEQUENCE</scope>
    <source>
        <strain evidence="1">Expedition CK06-06</strain>
    </source>
</reference>
<organism evidence="1">
    <name type="scientific">marine sediment metagenome</name>
    <dbReference type="NCBI Taxonomy" id="412755"/>
    <lineage>
        <taxon>unclassified sequences</taxon>
        <taxon>metagenomes</taxon>
        <taxon>ecological metagenomes</taxon>
    </lineage>
</organism>
<comment type="caution">
    <text evidence="1">The sequence shown here is derived from an EMBL/GenBank/DDBJ whole genome shotgun (WGS) entry which is preliminary data.</text>
</comment>
<feature type="non-terminal residue" evidence="1">
    <location>
        <position position="30"/>
    </location>
</feature>
<accession>X0ZTC5</accession>
<name>X0ZTC5_9ZZZZ</name>
<gene>
    <name evidence="1" type="ORF">S01H1_82691</name>
</gene>
<proteinExistence type="predicted"/>
<dbReference type="EMBL" id="BARS01056087">
    <property type="protein sequence ID" value="GAG51446.1"/>
    <property type="molecule type" value="Genomic_DNA"/>
</dbReference>